<name>A0A644WX53_9ZZZZ</name>
<gene>
    <name evidence="1" type="ORF">SDC9_54589</name>
</gene>
<comment type="caution">
    <text evidence="1">The sequence shown here is derived from an EMBL/GenBank/DDBJ whole genome shotgun (WGS) entry which is preliminary data.</text>
</comment>
<dbReference type="AlphaFoldDB" id="A0A644WX53"/>
<organism evidence="1">
    <name type="scientific">bioreactor metagenome</name>
    <dbReference type="NCBI Taxonomy" id="1076179"/>
    <lineage>
        <taxon>unclassified sequences</taxon>
        <taxon>metagenomes</taxon>
        <taxon>ecological metagenomes</taxon>
    </lineage>
</organism>
<dbReference type="EMBL" id="VSSQ01001432">
    <property type="protein sequence ID" value="MPM08277.1"/>
    <property type="molecule type" value="Genomic_DNA"/>
</dbReference>
<evidence type="ECO:0000313" key="1">
    <source>
        <dbReference type="EMBL" id="MPM08277.1"/>
    </source>
</evidence>
<proteinExistence type="predicted"/>
<reference evidence="1" key="1">
    <citation type="submission" date="2019-08" db="EMBL/GenBank/DDBJ databases">
        <authorList>
            <person name="Kucharzyk K."/>
            <person name="Murdoch R.W."/>
            <person name="Higgins S."/>
            <person name="Loffler F."/>
        </authorList>
    </citation>
    <scope>NUCLEOTIDE SEQUENCE</scope>
</reference>
<sequence length="56" mass="5938">MGECLITRRGGNSKVGTVAGSFYISNKVVQLTPANFTGSDNIGVSPIITFDVYRQG</sequence>
<protein>
    <submittedName>
        <fullName evidence="1">Uncharacterized protein</fullName>
    </submittedName>
</protein>
<accession>A0A644WX53</accession>